<organism evidence="1">
    <name type="scientific">Kwoniella dejecticola CBS 10117</name>
    <dbReference type="NCBI Taxonomy" id="1296121"/>
    <lineage>
        <taxon>Eukaryota</taxon>
        <taxon>Fungi</taxon>
        <taxon>Dikarya</taxon>
        <taxon>Basidiomycota</taxon>
        <taxon>Agaricomycotina</taxon>
        <taxon>Tremellomycetes</taxon>
        <taxon>Tremellales</taxon>
        <taxon>Cryptococcaceae</taxon>
        <taxon>Kwoniella</taxon>
    </lineage>
</organism>
<reference evidence="2" key="2">
    <citation type="submission" date="2013-07" db="EMBL/GenBank/DDBJ databases">
        <authorList>
            <consortium name="The Broad Institute Genome Sequencing Platform"/>
            <person name="Cuomo C."/>
            <person name="Litvintseva A."/>
            <person name="Chen Y."/>
            <person name="Heitman J."/>
            <person name="Sun S."/>
            <person name="Springer D."/>
            <person name="Dromer F."/>
            <person name="Young S.K."/>
            <person name="Zeng Q."/>
            <person name="Gargeya S."/>
            <person name="Fitzgerald M."/>
            <person name="Abouelleil A."/>
            <person name="Alvarado L."/>
            <person name="Berlin A.M."/>
            <person name="Chapman S.B."/>
            <person name="Dewar J."/>
            <person name="Goldberg J."/>
            <person name="Griggs A."/>
            <person name="Gujja S."/>
            <person name="Hansen M."/>
            <person name="Howarth C."/>
            <person name="Imamovic A."/>
            <person name="Larimer J."/>
            <person name="McCowan C."/>
            <person name="Murphy C."/>
            <person name="Pearson M."/>
            <person name="Priest M."/>
            <person name="Roberts A."/>
            <person name="Saif S."/>
            <person name="Shea T."/>
            <person name="Sykes S."/>
            <person name="Wortman J."/>
            <person name="Nusbaum C."/>
            <person name="Birren B."/>
        </authorList>
    </citation>
    <scope>NUCLEOTIDE SEQUENCE</scope>
    <source>
        <strain evidence="2">CBS 10117</strain>
    </source>
</reference>
<dbReference type="EMBL" id="KI894033">
    <property type="protein sequence ID" value="OBR84015.1"/>
    <property type="molecule type" value="Genomic_DNA"/>
</dbReference>
<accession>A0A1A6A1T7</accession>
<dbReference type="GeneID" id="28970001"/>
<reference evidence="1" key="1">
    <citation type="submission" date="2013-07" db="EMBL/GenBank/DDBJ databases">
        <title>The Genome Sequence of Cryptococcus dejecticola CBS10117.</title>
        <authorList>
            <consortium name="The Broad Institute Genome Sequencing Platform"/>
            <person name="Cuomo C."/>
            <person name="Litvintseva A."/>
            <person name="Chen Y."/>
            <person name="Heitman J."/>
            <person name="Sun S."/>
            <person name="Springer D."/>
            <person name="Dromer F."/>
            <person name="Young S.K."/>
            <person name="Zeng Q."/>
            <person name="Gargeya S."/>
            <person name="Fitzgerald M."/>
            <person name="Abouelleil A."/>
            <person name="Alvarado L."/>
            <person name="Berlin A.M."/>
            <person name="Chapman S.B."/>
            <person name="Dewar J."/>
            <person name="Goldberg J."/>
            <person name="Griggs A."/>
            <person name="Gujja S."/>
            <person name="Hansen M."/>
            <person name="Howarth C."/>
            <person name="Imamovic A."/>
            <person name="Larimer J."/>
            <person name="McCowan C."/>
            <person name="Murphy C."/>
            <person name="Pearson M."/>
            <person name="Priest M."/>
            <person name="Roberts A."/>
            <person name="Saif S."/>
            <person name="Shea T."/>
            <person name="Sykes S."/>
            <person name="Wortman J."/>
            <person name="Nusbaum C."/>
            <person name="Birren B."/>
        </authorList>
    </citation>
    <scope>NUCLEOTIDE SEQUENCE [LARGE SCALE GENOMIC DNA]</scope>
    <source>
        <strain evidence="1">CBS 10117</strain>
    </source>
</reference>
<reference evidence="2" key="3">
    <citation type="submission" date="2024-02" db="EMBL/GenBank/DDBJ databases">
        <title>Comparative genomics of Cryptococcus and Kwoniella reveals pathogenesis evolution and contrasting modes of karyotype evolution via chromosome fusion or intercentromeric recombination.</title>
        <authorList>
            <person name="Coelho M.A."/>
            <person name="David-Palma M."/>
            <person name="Shea T."/>
            <person name="Bowers K."/>
            <person name="McGinley-Smith S."/>
            <person name="Mohammad A.W."/>
            <person name="Gnirke A."/>
            <person name="Yurkov A.M."/>
            <person name="Nowrousian M."/>
            <person name="Sun S."/>
            <person name="Cuomo C.A."/>
            <person name="Heitman J."/>
        </authorList>
    </citation>
    <scope>NUCLEOTIDE SEQUENCE</scope>
    <source>
        <strain evidence="2">CBS 10117</strain>
    </source>
</reference>
<keyword evidence="3" id="KW-1185">Reference proteome</keyword>
<dbReference type="KEGG" id="kdj:28970001"/>
<dbReference type="EMBL" id="CP144536">
    <property type="protein sequence ID" value="WWC63678.1"/>
    <property type="molecule type" value="Genomic_DNA"/>
</dbReference>
<gene>
    <name evidence="1" type="ORF">I303_06302</name>
    <name evidence="2" type="ORF">I303_106283</name>
</gene>
<proteinExistence type="predicted"/>
<dbReference type="VEuPathDB" id="FungiDB:I303_06302"/>
<name>A0A1A6A1T7_9TREE</name>
<protein>
    <submittedName>
        <fullName evidence="1">Uncharacterized protein</fullName>
    </submittedName>
</protein>
<evidence type="ECO:0000313" key="2">
    <source>
        <dbReference type="EMBL" id="WWC63678.1"/>
    </source>
</evidence>
<evidence type="ECO:0000313" key="3">
    <source>
        <dbReference type="Proteomes" id="UP000078595"/>
    </source>
</evidence>
<evidence type="ECO:0000313" key="1">
    <source>
        <dbReference type="EMBL" id="OBR84015.1"/>
    </source>
</evidence>
<sequence>MLTQNLHRRKLPLPTLTSSIGIMLVVILLLPDFAHAAVNGTVFLSANNETYTELIPNVRQYGAVPRQFNLTQAGEGYQWFAWYGPHYFDDFNGTAFDGASWSQTCKVWADDGFEGTTNFTLEIPRQGIVQPKNESESAHIECLTPACLLPKNVKCENWYNIPVINSVSGLPPYNLTMFYKIEQGEAADHGTHNAPFSFSPSFVQTA</sequence>
<dbReference type="RefSeq" id="XP_018261857.1">
    <property type="nucleotide sequence ID" value="XM_018409584.1"/>
</dbReference>
<dbReference type="AlphaFoldDB" id="A0A1A6A1T7"/>
<dbReference type="Proteomes" id="UP000078595">
    <property type="component" value="Chromosome 7"/>
</dbReference>